<keyword evidence="7" id="KW-1185">Reference proteome</keyword>
<dbReference type="PANTHER" id="PTHR48044">
    <property type="entry name" value="GLYCOSYLTRANSFERASE"/>
    <property type="match status" value="1"/>
</dbReference>
<accession>A0A8T1NLB5</accession>
<dbReference type="AlphaFoldDB" id="A0A8T1NLB5"/>
<dbReference type="Proteomes" id="UP000811609">
    <property type="component" value="Chromosome 13"/>
</dbReference>
<dbReference type="InterPro" id="IPR002213">
    <property type="entry name" value="UDP_glucos_trans"/>
</dbReference>
<dbReference type="FunFam" id="3.40.50.2000:FF:000060">
    <property type="entry name" value="Glycosyltransferase"/>
    <property type="match status" value="1"/>
</dbReference>
<dbReference type="EC" id="2.4.1.-" evidence="4"/>
<dbReference type="Pfam" id="PF26168">
    <property type="entry name" value="Glyco_transf_N"/>
    <property type="match status" value="1"/>
</dbReference>
<comment type="similarity">
    <text evidence="1 3">Belongs to the UDP-glycosyltransferase family.</text>
</comment>
<proteinExistence type="inferred from homology"/>
<reference evidence="6" key="1">
    <citation type="submission" date="2020-12" db="EMBL/GenBank/DDBJ databases">
        <title>WGS assembly of Carya illinoinensis cv. Pawnee.</title>
        <authorList>
            <person name="Platts A."/>
            <person name="Shu S."/>
            <person name="Wright S."/>
            <person name="Barry K."/>
            <person name="Edger P."/>
            <person name="Pires J.C."/>
            <person name="Schmutz J."/>
        </authorList>
    </citation>
    <scope>NUCLEOTIDE SEQUENCE</scope>
    <source>
        <tissue evidence="6">Leaf</tissue>
    </source>
</reference>
<evidence type="ECO:0000256" key="4">
    <source>
        <dbReference type="RuleBase" id="RU362057"/>
    </source>
</evidence>
<evidence type="ECO:0000259" key="5">
    <source>
        <dbReference type="Pfam" id="PF26168"/>
    </source>
</evidence>
<keyword evidence="2 3" id="KW-0808">Transferase</keyword>
<evidence type="ECO:0000256" key="2">
    <source>
        <dbReference type="ARBA" id="ARBA00022679"/>
    </source>
</evidence>
<organism evidence="6 7">
    <name type="scientific">Carya illinoinensis</name>
    <name type="common">Pecan</name>
    <dbReference type="NCBI Taxonomy" id="32201"/>
    <lineage>
        <taxon>Eukaryota</taxon>
        <taxon>Viridiplantae</taxon>
        <taxon>Streptophyta</taxon>
        <taxon>Embryophyta</taxon>
        <taxon>Tracheophyta</taxon>
        <taxon>Spermatophyta</taxon>
        <taxon>Magnoliopsida</taxon>
        <taxon>eudicotyledons</taxon>
        <taxon>Gunneridae</taxon>
        <taxon>Pentapetalae</taxon>
        <taxon>rosids</taxon>
        <taxon>fabids</taxon>
        <taxon>Fagales</taxon>
        <taxon>Juglandaceae</taxon>
        <taxon>Carya</taxon>
    </lineage>
</organism>
<gene>
    <name evidence="6" type="ORF">CIPAW_13G037000</name>
</gene>
<dbReference type="PANTHER" id="PTHR48044:SF29">
    <property type="entry name" value="GLYCOSYLTRANSFERASE"/>
    <property type="match status" value="1"/>
</dbReference>
<dbReference type="InterPro" id="IPR035595">
    <property type="entry name" value="UDP_glycos_trans_CS"/>
</dbReference>
<evidence type="ECO:0000256" key="1">
    <source>
        <dbReference type="ARBA" id="ARBA00009995"/>
    </source>
</evidence>
<dbReference type="EMBL" id="CM031821">
    <property type="protein sequence ID" value="KAG6630698.1"/>
    <property type="molecule type" value="Genomic_DNA"/>
</dbReference>
<evidence type="ECO:0000313" key="6">
    <source>
        <dbReference type="EMBL" id="KAG6630698.1"/>
    </source>
</evidence>
<keyword evidence="3" id="KW-0328">Glycosyltransferase</keyword>
<dbReference type="Pfam" id="PF00201">
    <property type="entry name" value="UDPGT"/>
    <property type="match status" value="1"/>
</dbReference>
<dbReference type="CDD" id="cd03784">
    <property type="entry name" value="GT1_Gtf-like"/>
    <property type="match status" value="1"/>
</dbReference>
<sequence length="447" mass="50693">MDSTQSRLRVLMLPWLAHGHISPFLELSKRLTERNFHIYFCSTPVNLSSIEPKLSDKYSLSIHLVELPLPSLPELPPHYHTTKGLPPHLNTTLKRAFDMASSTFSSILKTLDPDLLIYDFLQPWAPEIASSLNIPAVNFFCSGAATISFVFNAMKNPGVEFPFPEIQLHDYMKARFVDSPNEDHSNSNRALKTFERSSRIVLMKTFEELEGKYMDFLSRLIEKKIVPVGPLIQLPVPADDHDGKSKIIEWLDERELCSTVFVSFGSEYFLSKEEMEEIAYGLELSKANFIWVVRFPEGDKIKLEEALPEGFLGRVGEKGMVVEDWAPQVQILRHSSIGGFVSHCGWSSVMESIDFGVPIVAIPMQLDQPLNARVVEAAGVGVEVKRDRDHGKLEREEVARVIKEAVMGKIGENARKKERDMRDNLRRKGEEEMDRVADQLVHLFGTN</sequence>
<name>A0A8T1NLB5_CARIL</name>
<comment type="caution">
    <text evidence="6">The sequence shown here is derived from an EMBL/GenBank/DDBJ whole genome shotgun (WGS) entry which is preliminary data.</text>
</comment>
<feature type="domain" description="Glycosyltransferase N-terminal" evidence="5">
    <location>
        <begin position="9"/>
        <end position="232"/>
    </location>
</feature>
<protein>
    <recommendedName>
        <fullName evidence="4">Glycosyltransferase</fullName>
        <ecNumber evidence="4">2.4.1.-</ecNumber>
    </recommendedName>
</protein>
<evidence type="ECO:0000313" key="7">
    <source>
        <dbReference type="Proteomes" id="UP000811609"/>
    </source>
</evidence>
<dbReference type="PROSITE" id="PS00375">
    <property type="entry name" value="UDPGT"/>
    <property type="match status" value="1"/>
</dbReference>
<dbReference type="GO" id="GO:0008194">
    <property type="term" value="F:UDP-glycosyltransferase activity"/>
    <property type="evidence" value="ECO:0007669"/>
    <property type="project" value="InterPro"/>
</dbReference>
<evidence type="ECO:0000256" key="3">
    <source>
        <dbReference type="RuleBase" id="RU003718"/>
    </source>
</evidence>
<dbReference type="GO" id="GO:1901137">
    <property type="term" value="P:carbohydrate derivative biosynthetic process"/>
    <property type="evidence" value="ECO:0007669"/>
    <property type="project" value="UniProtKB-ARBA"/>
</dbReference>
<dbReference type="InterPro" id="IPR058980">
    <property type="entry name" value="Glyco_transf_N"/>
</dbReference>